<gene>
    <name evidence="1" type="ORF">NCS57_01368200</name>
</gene>
<keyword evidence="2" id="KW-1185">Reference proteome</keyword>
<dbReference type="EMBL" id="CM046514">
    <property type="protein sequence ID" value="KAI8650349.1"/>
    <property type="molecule type" value="Genomic_DNA"/>
</dbReference>
<protein>
    <submittedName>
        <fullName evidence="1">Uncharacterized protein</fullName>
    </submittedName>
</protein>
<sequence>MEAGAFAHAATIEPIESRDRVDEVDEFPTSDYDAESVSFQAASLNSSIYQHFYENGRRYHHYRHGTYPIPNDDAEQNRDDMKHVMMLELTDGKLFFAPVGNNPQKVLDLGTGTGSWAIEVADMYPSASVVGVDLSPIQPLWVPPNLKFVVDDIEDSWMLGDGYDFVHMRCISPWLKDQPTVLQQAHEHLNPGGWIEIQELDARAHCDDGSLPPDSSLSKFFDTAEAADQKLRLIGLYCRTAVEDMFGAMAAKPFRRIMEAKDIEAFLTAARKDLYDTEIHTYEKYYFWMGQKPLV</sequence>
<organism evidence="1 2">
    <name type="scientific">Fusarium keratoplasticum</name>
    <dbReference type="NCBI Taxonomy" id="1328300"/>
    <lineage>
        <taxon>Eukaryota</taxon>
        <taxon>Fungi</taxon>
        <taxon>Dikarya</taxon>
        <taxon>Ascomycota</taxon>
        <taxon>Pezizomycotina</taxon>
        <taxon>Sordariomycetes</taxon>
        <taxon>Hypocreomycetidae</taxon>
        <taxon>Hypocreales</taxon>
        <taxon>Nectriaceae</taxon>
        <taxon>Fusarium</taxon>
        <taxon>Fusarium solani species complex</taxon>
    </lineage>
</organism>
<dbReference type="Proteomes" id="UP001065298">
    <property type="component" value="Chromosome 12"/>
</dbReference>
<accession>A0ACC0QBS8</accession>
<evidence type="ECO:0000313" key="1">
    <source>
        <dbReference type="EMBL" id="KAI8650349.1"/>
    </source>
</evidence>
<proteinExistence type="predicted"/>
<reference evidence="1" key="1">
    <citation type="submission" date="2022-06" db="EMBL/GenBank/DDBJ databases">
        <title>Fusarium solani species complex genomes reveal bases of compartmentalisation and animal pathogenesis.</title>
        <authorList>
            <person name="Tsai I.J."/>
        </authorList>
    </citation>
    <scope>NUCLEOTIDE SEQUENCE</scope>
    <source>
        <strain evidence="1">Fu6.1</strain>
    </source>
</reference>
<evidence type="ECO:0000313" key="2">
    <source>
        <dbReference type="Proteomes" id="UP001065298"/>
    </source>
</evidence>
<name>A0ACC0QBS8_9HYPO</name>
<comment type="caution">
    <text evidence="1">The sequence shown here is derived from an EMBL/GenBank/DDBJ whole genome shotgun (WGS) entry which is preliminary data.</text>
</comment>